<evidence type="ECO:0000256" key="1">
    <source>
        <dbReference type="SAM" id="MobiDB-lite"/>
    </source>
</evidence>
<dbReference type="RefSeq" id="WP_379760750.1">
    <property type="nucleotide sequence ID" value="NZ_JBHSMR010000014.1"/>
</dbReference>
<reference evidence="3" key="1">
    <citation type="journal article" date="2019" name="Int. J. Syst. Evol. Microbiol.">
        <title>The Global Catalogue of Microorganisms (GCM) 10K type strain sequencing project: providing services to taxonomists for standard genome sequencing and annotation.</title>
        <authorList>
            <consortium name="The Broad Institute Genomics Platform"/>
            <consortium name="The Broad Institute Genome Sequencing Center for Infectious Disease"/>
            <person name="Wu L."/>
            <person name="Ma J."/>
        </authorList>
    </citation>
    <scope>NUCLEOTIDE SEQUENCE [LARGE SCALE GENOMIC DNA]</scope>
    <source>
        <strain evidence="3">CCUG 43111</strain>
    </source>
</reference>
<evidence type="ECO:0000313" key="2">
    <source>
        <dbReference type="EMBL" id="MFC5480848.1"/>
    </source>
</evidence>
<protein>
    <submittedName>
        <fullName evidence="2">Uncharacterized protein</fullName>
    </submittedName>
</protein>
<comment type="caution">
    <text evidence="2">The sequence shown here is derived from an EMBL/GenBank/DDBJ whole genome shotgun (WGS) entry which is preliminary data.</text>
</comment>
<keyword evidence="3" id="KW-1185">Reference proteome</keyword>
<organism evidence="2 3">
    <name type="scientific">Massilia suwonensis</name>
    <dbReference type="NCBI Taxonomy" id="648895"/>
    <lineage>
        <taxon>Bacteria</taxon>
        <taxon>Pseudomonadati</taxon>
        <taxon>Pseudomonadota</taxon>
        <taxon>Betaproteobacteria</taxon>
        <taxon>Burkholderiales</taxon>
        <taxon>Oxalobacteraceae</taxon>
        <taxon>Telluria group</taxon>
        <taxon>Massilia</taxon>
    </lineage>
</organism>
<feature type="compositionally biased region" description="Basic residues" evidence="1">
    <location>
        <begin position="1"/>
        <end position="15"/>
    </location>
</feature>
<feature type="region of interest" description="Disordered" evidence="1">
    <location>
        <begin position="1"/>
        <end position="36"/>
    </location>
</feature>
<gene>
    <name evidence="2" type="ORF">ACFPQ5_21815</name>
</gene>
<name>A0ABW0MVI0_9BURK</name>
<evidence type="ECO:0000313" key="3">
    <source>
        <dbReference type="Proteomes" id="UP001596101"/>
    </source>
</evidence>
<proteinExistence type="predicted"/>
<accession>A0ABW0MVI0</accession>
<dbReference type="Proteomes" id="UP001596101">
    <property type="component" value="Unassembled WGS sequence"/>
</dbReference>
<dbReference type="EMBL" id="JBHSMR010000014">
    <property type="protein sequence ID" value="MFC5480848.1"/>
    <property type="molecule type" value="Genomic_DNA"/>
</dbReference>
<sequence>MDKHDHDHKHGHKHDLKKDEPTGLAGHKHSRDPATRKAELLREGEFYRAGVAYAKAQVKHGARPEVMLHSALDHATWALRARADALLKPTGTSVSVLLPYAMTAFNFVRQRRMGKQALAGAVLAGVAGWYMKKRRAQQGY</sequence>